<dbReference type="EMBL" id="JBGFUD010002449">
    <property type="protein sequence ID" value="MFH4977616.1"/>
    <property type="molecule type" value="Genomic_DNA"/>
</dbReference>
<comment type="subcellular location">
    <subcellularLocation>
        <location evidence="1 7">Mitochondrion</location>
    </subcellularLocation>
</comment>
<dbReference type="InterPro" id="IPR038375">
    <property type="entry name" value="NDUFAF7_sf"/>
</dbReference>
<protein>
    <recommendedName>
        <fullName evidence="7">Protein arginine methyltransferase NDUFAF7</fullName>
        <ecNumber evidence="7">2.1.1.320</ecNumber>
    </recommendedName>
</protein>
<keyword evidence="3 7" id="KW-0489">Methyltransferase</keyword>
<dbReference type="SUPFAM" id="SSF53335">
    <property type="entry name" value="S-adenosyl-L-methionine-dependent methyltransferases"/>
    <property type="match status" value="1"/>
</dbReference>
<evidence type="ECO:0000256" key="1">
    <source>
        <dbReference type="ARBA" id="ARBA00004173"/>
    </source>
</evidence>
<reference evidence="8 9" key="1">
    <citation type="submission" date="2024-08" db="EMBL/GenBank/DDBJ databases">
        <title>Gnathostoma spinigerum genome.</title>
        <authorList>
            <person name="Gonzalez-Bertolin B."/>
            <person name="Monzon S."/>
            <person name="Zaballos A."/>
            <person name="Jimenez P."/>
            <person name="Dekumyoy P."/>
            <person name="Varona S."/>
            <person name="Cuesta I."/>
            <person name="Sumanam S."/>
            <person name="Adisakwattana P."/>
            <person name="Gasser R.B."/>
            <person name="Hernandez-Gonzalez A."/>
            <person name="Young N.D."/>
            <person name="Perteguer M.J."/>
        </authorList>
    </citation>
    <scope>NUCLEOTIDE SEQUENCE [LARGE SCALE GENOMIC DNA]</scope>
    <source>
        <strain evidence="8">AL3</strain>
        <tissue evidence="8">Liver</tissue>
    </source>
</reference>
<dbReference type="AlphaFoldDB" id="A0ABD6ED80"/>
<evidence type="ECO:0000256" key="6">
    <source>
        <dbReference type="ARBA" id="ARBA00048612"/>
    </source>
</evidence>
<name>A0ABD6ED80_9BILA</name>
<dbReference type="InterPro" id="IPR029063">
    <property type="entry name" value="SAM-dependent_MTases_sf"/>
</dbReference>
<dbReference type="Pfam" id="PF02636">
    <property type="entry name" value="Methyltransf_28"/>
    <property type="match status" value="1"/>
</dbReference>
<dbReference type="PANTHER" id="PTHR12049">
    <property type="entry name" value="PROTEIN ARGININE METHYLTRANSFERASE NDUFAF7, MITOCHONDRIAL"/>
    <property type="match status" value="1"/>
</dbReference>
<evidence type="ECO:0000313" key="8">
    <source>
        <dbReference type="EMBL" id="MFH4977616.1"/>
    </source>
</evidence>
<keyword evidence="5 7" id="KW-0496">Mitochondrion</keyword>
<dbReference type="GO" id="GO:0005739">
    <property type="term" value="C:mitochondrion"/>
    <property type="evidence" value="ECO:0007669"/>
    <property type="project" value="UniProtKB-SubCell"/>
</dbReference>
<comment type="catalytic activity">
    <reaction evidence="6 7">
        <text>L-arginyl-[protein] + 2 S-adenosyl-L-methionine = N(omega),N(omega)'-dimethyl-L-arginyl-[protein] + 2 S-adenosyl-L-homocysteine + 2 H(+)</text>
        <dbReference type="Rhea" id="RHEA:48108"/>
        <dbReference type="Rhea" id="RHEA-COMP:10532"/>
        <dbReference type="Rhea" id="RHEA-COMP:11992"/>
        <dbReference type="ChEBI" id="CHEBI:15378"/>
        <dbReference type="ChEBI" id="CHEBI:29965"/>
        <dbReference type="ChEBI" id="CHEBI:57856"/>
        <dbReference type="ChEBI" id="CHEBI:59789"/>
        <dbReference type="ChEBI" id="CHEBI:88221"/>
        <dbReference type="EC" id="2.1.1.320"/>
    </reaction>
</comment>
<sequence length="446" mass="50842">MFSLARSISGSNALIKGKTFPKYGQLSGMSAKFSRTKSRFSNINDGQNNLSLFIKDKIRVSGPISVAEFMRMAVSSPSVGYYSRFSSEKSPIFGAGGDFITAPELSQMFGEMLGVWCYYELANTGHIMQWQIVESGPGTGQLMNDVLNTMSRFEEDKLSVHLVELSDKLILEQERLLCRRPSKFIEGYNHIRFNTTHHGFPVYWYRSMDEIPQKFSVFIANEFLDALPIHQFKKDEKGHWHEVYINLDHSENLCFMLSKGENLMTKGLLPEVIRERSDLWEWEISPDAGTYVNQVAEIIVANGGFSIMIDYGHDGSRKDFSLRAYSKHELVNPLDKPGERDITADVNFGYLKGLVEDRCLVYGPTEQREFLAQMGIGLRLRRLLQSCEKQEDQENLIKSYNMLMSEEGLGTRFKVMSMFPKTLKTILDKRNGPAGFLHKKASSDMK</sequence>
<proteinExistence type="inferred from homology"/>
<gene>
    <name evidence="8" type="ORF">AB6A40_004325</name>
</gene>
<comment type="similarity">
    <text evidence="2 7">Belongs to the NDUFAF7 family.</text>
</comment>
<dbReference type="GO" id="GO:0035243">
    <property type="term" value="F:protein-arginine omega-N symmetric methyltransferase activity"/>
    <property type="evidence" value="ECO:0007669"/>
    <property type="project" value="UniProtKB-EC"/>
</dbReference>
<dbReference type="InterPro" id="IPR003788">
    <property type="entry name" value="NDUFAF7"/>
</dbReference>
<keyword evidence="4 7" id="KW-0808">Transferase</keyword>
<evidence type="ECO:0000256" key="2">
    <source>
        <dbReference type="ARBA" id="ARBA00005891"/>
    </source>
</evidence>
<evidence type="ECO:0000256" key="5">
    <source>
        <dbReference type="ARBA" id="ARBA00023128"/>
    </source>
</evidence>
<evidence type="ECO:0000313" key="9">
    <source>
        <dbReference type="Proteomes" id="UP001608902"/>
    </source>
</evidence>
<dbReference type="PANTHER" id="PTHR12049:SF7">
    <property type="entry name" value="PROTEIN ARGININE METHYLTRANSFERASE NDUFAF7, MITOCHONDRIAL"/>
    <property type="match status" value="1"/>
</dbReference>
<comment type="caution">
    <text evidence="8">The sequence shown here is derived from an EMBL/GenBank/DDBJ whole genome shotgun (WGS) entry which is preliminary data.</text>
</comment>
<accession>A0ABD6ED80</accession>
<dbReference type="GO" id="GO:0032259">
    <property type="term" value="P:methylation"/>
    <property type="evidence" value="ECO:0007669"/>
    <property type="project" value="UniProtKB-KW"/>
</dbReference>
<evidence type="ECO:0000256" key="7">
    <source>
        <dbReference type="RuleBase" id="RU364114"/>
    </source>
</evidence>
<evidence type="ECO:0000256" key="4">
    <source>
        <dbReference type="ARBA" id="ARBA00022679"/>
    </source>
</evidence>
<keyword evidence="9" id="KW-1185">Reference proteome</keyword>
<evidence type="ECO:0000256" key="3">
    <source>
        <dbReference type="ARBA" id="ARBA00022603"/>
    </source>
</evidence>
<comment type="function">
    <text evidence="7">Arginine methyltransferase involved in the assembly or stability of mitochondrial NADH:ubiquinone oxidoreductase complex (complex I).</text>
</comment>
<dbReference type="EC" id="2.1.1.320" evidence="7"/>
<dbReference type="Gene3D" id="3.40.50.12710">
    <property type="match status" value="1"/>
</dbReference>
<dbReference type="Proteomes" id="UP001608902">
    <property type="component" value="Unassembled WGS sequence"/>
</dbReference>
<organism evidence="8 9">
    <name type="scientific">Gnathostoma spinigerum</name>
    <dbReference type="NCBI Taxonomy" id="75299"/>
    <lineage>
        <taxon>Eukaryota</taxon>
        <taxon>Metazoa</taxon>
        <taxon>Ecdysozoa</taxon>
        <taxon>Nematoda</taxon>
        <taxon>Chromadorea</taxon>
        <taxon>Rhabditida</taxon>
        <taxon>Spirurina</taxon>
        <taxon>Gnathostomatomorpha</taxon>
        <taxon>Gnathostomatoidea</taxon>
        <taxon>Gnathostomatidae</taxon>
        <taxon>Gnathostoma</taxon>
    </lineage>
</organism>